<keyword evidence="12" id="KW-0810">Translation regulation</keyword>
<dbReference type="EC" id="3.1.13.4" evidence="5"/>
<dbReference type="GO" id="GO:0005634">
    <property type="term" value="C:nucleus"/>
    <property type="evidence" value="ECO:0007669"/>
    <property type="project" value="UniProtKB-SubCell"/>
</dbReference>
<feature type="compositionally biased region" description="Low complexity" evidence="18">
    <location>
        <begin position="304"/>
        <end position="318"/>
    </location>
</feature>
<keyword evidence="11" id="KW-0269">Exonuclease</keyword>
<dbReference type="GO" id="GO:0046872">
    <property type="term" value="F:metal ion binding"/>
    <property type="evidence" value="ECO:0007669"/>
    <property type="project" value="UniProtKB-KW"/>
</dbReference>
<keyword evidence="17" id="KW-0539">Nucleus</keyword>
<dbReference type="GO" id="GO:0003723">
    <property type="term" value="F:RNA binding"/>
    <property type="evidence" value="ECO:0007669"/>
    <property type="project" value="UniProtKB-KW"/>
</dbReference>
<evidence type="ECO:0000256" key="10">
    <source>
        <dbReference type="ARBA" id="ARBA00022801"/>
    </source>
</evidence>
<dbReference type="SUPFAM" id="SSF53098">
    <property type="entry name" value="Ribonuclease H-like"/>
    <property type="match status" value="1"/>
</dbReference>
<dbReference type="Proteomes" id="UP000789739">
    <property type="component" value="Unassembled WGS sequence"/>
</dbReference>
<evidence type="ECO:0000256" key="7">
    <source>
        <dbReference type="ARBA" id="ARBA00022491"/>
    </source>
</evidence>
<name>A0A9N9A334_9GLOM</name>
<dbReference type="GO" id="GO:0031047">
    <property type="term" value="P:regulatory ncRNA-mediated gene silencing"/>
    <property type="evidence" value="ECO:0007669"/>
    <property type="project" value="UniProtKB-KW"/>
</dbReference>
<comment type="similarity">
    <text evidence="4">Belongs to the CAF1 family.</text>
</comment>
<evidence type="ECO:0000313" key="19">
    <source>
        <dbReference type="EMBL" id="CAG8515453.1"/>
    </source>
</evidence>
<keyword evidence="13" id="KW-0694">RNA-binding</keyword>
<dbReference type="PANTHER" id="PTHR10797">
    <property type="entry name" value="CCR4-NOT TRANSCRIPTION COMPLEX SUBUNIT"/>
    <property type="match status" value="1"/>
</dbReference>
<keyword evidence="8" id="KW-0540">Nuclease</keyword>
<dbReference type="GO" id="GO:0006417">
    <property type="term" value="P:regulation of translation"/>
    <property type="evidence" value="ECO:0007669"/>
    <property type="project" value="UniProtKB-KW"/>
</dbReference>
<comment type="subcellular location">
    <subcellularLocation>
        <location evidence="3">Cytoplasm</location>
    </subcellularLocation>
    <subcellularLocation>
        <location evidence="2">Nucleus</location>
    </subcellularLocation>
</comment>
<keyword evidence="7" id="KW-0678">Repressor</keyword>
<evidence type="ECO:0000256" key="4">
    <source>
        <dbReference type="ARBA" id="ARBA00008372"/>
    </source>
</evidence>
<evidence type="ECO:0000256" key="17">
    <source>
        <dbReference type="ARBA" id="ARBA00023242"/>
    </source>
</evidence>
<keyword evidence="15" id="KW-0943">RNA-mediated gene silencing</keyword>
<keyword evidence="10" id="KW-0378">Hydrolase</keyword>
<proteinExistence type="inferred from homology"/>
<organism evidence="19 20">
    <name type="scientific">Paraglomus brasilianum</name>
    <dbReference type="NCBI Taxonomy" id="144538"/>
    <lineage>
        <taxon>Eukaryota</taxon>
        <taxon>Fungi</taxon>
        <taxon>Fungi incertae sedis</taxon>
        <taxon>Mucoromycota</taxon>
        <taxon>Glomeromycotina</taxon>
        <taxon>Glomeromycetes</taxon>
        <taxon>Paraglomerales</taxon>
        <taxon>Paraglomeraceae</taxon>
        <taxon>Paraglomus</taxon>
    </lineage>
</organism>
<evidence type="ECO:0000256" key="12">
    <source>
        <dbReference type="ARBA" id="ARBA00022845"/>
    </source>
</evidence>
<evidence type="ECO:0000256" key="6">
    <source>
        <dbReference type="ARBA" id="ARBA00022490"/>
    </source>
</evidence>
<dbReference type="EMBL" id="CAJVPI010000297">
    <property type="protein sequence ID" value="CAG8515453.1"/>
    <property type="molecule type" value="Genomic_DNA"/>
</dbReference>
<evidence type="ECO:0000313" key="20">
    <source>
        <dbReference type="Proteomes" id="UP000789739"/>
    </source>
</evidence>
<dbReference type="InterPro" id="IPR006941">
    <property type="entry name" value="RNase_CAF1"/>
</dbReference>
<evidence type="ECO:0000256" key="18">
    <source>
        <dbReference type="SAM" id="MobiDB-lite"/>
    </source>
</evidence>
<evidence type="ECO:0000256" key="8">
    <source>
        <dbReference type="ARBA" id="ARBA00022722"/>
    </source>
</evidence>
<feature type="region of interest" description="Disordered" evidence="18">
    <location>
        <begin position="304"/>
        <end position="325"/>
    </location>
</feature>
<evidence type="ECO:0000256" key="11">
    <source>
        <dbReference type="ARBA" id="ARBA00022839"/>
    </source>
</evidence>
<evidence type="ECO:0000256" key="5">
    <source>
        <dbReference type="ARBA" id="ARBA00012161"/>
    </source>
</evidence>
<keyword evidence="9" id="KW-0479">Metal-binding</keyword>
<dbReference type="OrthoDB" id="1164111at2759"/>
<evidence type="ECO:0000256" key="13">
    <source>
        <dbReference type="ARBA" id="ARBA00022884"/>
    </source>
</evidence>
<dbReference type="GO" id="GO:0030014">
    <property type="term" value="C:CCR4-NOT complex"/>
    <property type="evidence" value="ECO:0007669"/>
    <property type="project" value="InterPro"/>
</dbReference>
<dbReference type="Pfam" id="PF04857">
    <property type="entry name" value="CAF1"/>
    <property type="match status" value="2"/>
</dbReference>
<dbReference type="Gene3D" id="3.30.420.10">
    <property type="entry name" value="Ribonuclease H-like superfamily/Ribonuclease H"/>
    <property type="match status" value="1"/>
</dbReference>
<gene>
    <name evidence="19" type="ORF">PBRASI_LOCUS3341</name>
</gene>
<dbReference type="InterPro" id="IPR012337">
    <property type="entry name" value="RNaseH-like_sf"/>
</dbReference>
<evidence type="ECO:0000256" key="2">
    <source>
        <dbReference type="ARBA" id="ARBA00004123"/>
    </source>
</evidence>
<dbReference type="GO" id="GO:0005737">
    <property type="term" value="C:cytoplasm"/>
    <property type="evidence" value="ECO:0007669"/>
    <property type="project" value="UniProtKB-SubCell"/>
</dbReference>
<dbReference type="AlphaFoldDB" id="A0A9N9A334"/>
<evidence type="ECO:0000256" key="16">
    <source>
        <dbReference type="ARBA" id="ARBA00023163"/>
    </source>
</evidence>
<evidence type="ECO:0000256" key="3">
    <source>
        <dbReference type="ARBA" id="ARBA00004496"/>
    </source>
</evidence>
<accession>A0A9N9A334</accession>
<comment type="catalytic activity">
    <reaction evidence="1">
        <text>Exonucleolytic cleavage of poly(A) to 5'-AMP.</text>
        <dbReference type="EC" id="3.1.13.4"/>
    </reaction>
</comment>
<dbReference type="FunFam" id="3.30.420.10:FF:000005">
    <property type="entry name" value="CCR4-NOT transcription complex subunit 7"/>
    <property type="match status" value="1"/>
</dbReference>
<protein>
    <recommendedName>
        <fullName evidence="5">poly(A)-specific ribonuclease</fullName>
        <ecNumber evidence="5">3.1.13.4</ecNumber>
    </recommendedName>
</protein>
<dbReference type="GO" id="GO:0004535">
    <property type="term" value="F:poly(A)-specific ribonuclease activity"/>
    <property type="evidence" value="ECO:0007669"/>
    <property type="project" value="UniProtKB-EC"/>
</dbReference>
<comment type="caution">
    <text evidence="19">The sequence shown here is derived from an EMBL/GenBank/DDBJ whole genome shotgun (WGS) entry which is preliminary data.</text>
</comment>
<keyword evidence="14" id="KW-0805">Transcription regulation</keyword>
<dbReference type="InterPro" id="IPR036397">
    <property type="entry name" value="RNaseH_sf"/>
</dbReference>
<reference evidence="19" key="1">
    <citation type="submission" date="2021-06" db="EMBL/GenBank/DDBJ databases">
        <authorList>
            <person name="Kallberg Y."/>
            <person name="Tangrot J."/>
            <person name="Rosling A."/>
        </authorList>
    </citation>
    <scope>NUCLEOTIDE SEQUENCE</scope>
    <source>
        <strain evidence="19">BR232B</strain>
    </source>
</reference>
<evidence type="ECO:0000256" key="1">
    <source>
        <dbReference type="ARBA" id="ARBA00001663"/>
    </source>
</evidence>
<evidence type="ECO:0000256" key="14">
    <source>
        <dbReference type="ARBA" id="ARBA00023015"/>
    </source>
</evidence>
<keyword evidence="6" id="KW-0963">Cytoplasm</keyword>
<keyword evidence="20" id="KW-1185">Reference proteome</keyword>
<evidence type="ECO:0000256" key="15">
    <source>
        <dbReference type="ARBA" id="ARBA00023158"/>
    </source>
</evidence>
<sequence length="375" mass="41837">MPASESKYIREVWSENLEEEMSTLRDLVERYPYLAMDTEFPGVVARPIGNFRTSSNYHYQTVRCNVDLLKIIQLGITLADERGNYPQDVCTWQFNFRFNLADDMYAQDSIDLLLKSGIDFKKHEDYGINHEHFAELLISSGLVLMDDVKWISFHSGYDFGYLLKVVTCCPMPAEETDFFELLRIYFPCIYDIKYCITSLKNLKCGLQEIANDLEASWIICILLISVSRIGPQHQAGSDSLLTATTFFKMRQVYFNDKMDDSKYLGYLYGLGAGLNPSGVASNTPVLGTNTLVNSTIVYSTSSIANSDTSSSDSNHSASTPPTKAITTNPLLVNGKLISLRETNTVSISNSITTTTTTINTLTTTNTNGTATVINT</sequence>
<evidence type="ECO:0000256" key="9">
    <source>
        <dbReference type="ARBA" id="ARBA00022723"/>
    </source>
</evidence>
<keyword evidence="16" id="KW-0804">Transcription</keyword>
<dbReference type="InterPro" id="IPR039637">
    <property type="entry name" value="CNOT7/CNOT8/Pop2"/>
</dbReference>